<reference evidence="1" key="1">
    <citation type="submission" date="2023-05" db="EMBL/GenBank/DDBJ databases">
        <authorList>
            <consortium name="ELIXIR-Norway"/>
        </authorList>
    </citation>
    <scope>NUCLEOTIDE SEQUENCE</scope>
</reference>
<accession>A0ACB0FBH6</accession>
<organism evidence="1 2">
    <name type="scientific">Rangifer tarandus platyrhynchus</name>
    <name type="common">Svalbard reindeer</name>
    <dbReference type="NCBI Taxonomy" id="3082113"/>
    <lineage>
        <taxon>Eukaryota</taxon>
        <taxon>Metazoa</taxon>
        <taxon>Chordata</taxon>
        <taxon>Craniata</taxon>
        <taxon>Vertebrata</taxon>
        <taxon>Euteleostomi</taxon>
        <taxon>Mammalia</taxon>
        <taxon>Eutheria</taxon>
        <taxon>Laurasiatheria</taxon>
        <taxon>Artiodactyla</taxon>
        <taxon>Ruminantia</taxon>
        <taxon>Pecora</taxon>
        <taxon>Cervidae</taxon>
        <taxon>Odocoileinae</taxon>
        <taxon>Rangifer</taxon>
    </lineage>
</organism>
<dbReference type="Proteomes" id="UP001162501">
    <property type="component" value="Chromosome 4"/>
</dbReference>
<gene>
    <name evidence="1" type="ORF">MRATA1EN3_LOCUS20599</name>
</gene>
<proteinExistence type="predicted"/>
<sequence length="74" mass="7928">MVPTDLTTPEVSMAEKMLFGALVNGTDYSGPGTWLPPGNSRSRDPPASDRARPLMDADRTGQPSQCRQLPKAKG</sequence>
<protein>
    <submittedName>
        <fullName evidence="1">Uncharacterized protein</fullName>
    </submittedName>
</protein>
<name>A0ACB0FBH6_RANTA</name>
<dbReference type="EMBL" id="OX596088">
    <property type="protein sequence ID" value="CAI9709386.1"/>
    <property type="molecule type" value="Genomic_DNA"/>
</dbReference>
<evidence type="ECO:0000313" key="1">
    <source>
        <dbReference type="EMBL" id="CAI9709386.1"/>
    </source>
</evidence>
<evidence type="ECO:0000313" key="2">
    <source>
        <dbReference type="Proteomes" id="UP001162501"/>
    </source>
</evidence>